<dbReference type="Pfam" id="PF02668">
    <property type="entry name" value="TauD"/>
    <property type="match status" value="1"/>
</dbReference>
<dbReference type="EMBL" id="JAUQSZ010000004">
    <property type="protein sequence ID" value="MDO7842298.1"/>
    <property type="molecule type" value="Genomic_DNA"/>
</dbReference>
<evidence type="ECO:0000256" key="1">
    <source>
        <dbReference type="ARBA" id="ARBA00001954"/>
    </source>
</evidence>
<dbReference type="Proteomes" id="UP001176468">
    <property type="component" value="Unassembled WGS sequence"/>
</dbReference>
<reference evidence="4" key="1">
    <citation type="submission" date="2023-07" db="EMBL/GenBank/DDBJ databases">
        <authorList>
            <person name="Kim M.K."/>
        </authorList>
    </citation>
    <scope>NUCLEOTIDE SEQUENCE</scope>
    <source>
        <strain evidence="4">CA1-15</strain>
    </source>
</reference>
<protein>
    <submittedName>
        <fullName evidence="4">TauD/TfdA family dioxygenase</fullName>
    </submittedName>
</protein>
<name>A0ABT8ZYD6_9SPHN</name>
<keyword evidence="5" id="KW-1185">Reference proteome</keyword>
<accession>A0ABT8ZYD6</accession>
<dbReference type="InterPro" id="IPR042098">
    <property type="entry name" value="TauD-like_sf"/>
</dbReference>
<dbReference type="InterPro" id="IPR003819">
    <property type="entry name" value="TauD/TfdA-like"/>
</dbReference>
<dbReference type="SUPFAM" id="SSF51197">
    <property type="entry name" value="Clavaminate synthase-like"/>
    <property type="match status" value="1"/>
</dbReference>
<dbReference type="InterPro" id="IPR050411">
    <property type="entry name" value="AlphaKG_dependent_hydroxylases"/>
</dbReference>
<dbReference type="PANTHER" id="PTHR10696">
    <property type="entry name" value="GAMMA-BUTYROBETAINE HYDROXYLASE-RELATED"/>
    <property type="match status" value="1"/>
</dbReference>
<sequence length="346" mass="37424">MASIANLPAAGGLGDEVALTPFGTAPLPVFVQPRVEALRADIGALADWFRTNRPALDQLLVDAGAIVLRGFAVEDTAAFGRVVDCFAPTDFGYLAGASPRAQLAPRVFEATSAPAEAVLGMHQEMAYLPNYPSRIAFYCRMPSVTGGETYLADMRAVTREIPAAFLAAVRERGVLYTRNFRAPQVSTGHPVLDVFHKTWTDAFSTADPGKAIADCAAMGLQGSWLDDGSLSVAYRAPGLIDHPVSGECLWFNQIATQTLNRQNTGDRFALYERHYGSTRPRPYLTTYGDGGAIPEDFVAALYPILSRNTVAFPWSHGDILLIDNFRTAHGRNAFTGLRDVQVALLN</sequence>
<feature type="domain" description="TauD/TfdA-like" evidence="3">
    <location>
        <begin position="36"/>
        <end position="341"/>
    </location>
</feature>
<organism evidence="4 5">
    <name type="scientific">Sphingomonas immobilis</name>
    <dbReference type="NCBI Taxonomy" id="3063997"/>
    <lineage>
        <taxon>Bacteria</taxon>
        <taxon>Pseudomonadati</taxon>
        <taxon>Pseudomonadota</taxon>
        <taxon>Alphaproteobacteria</taxon>
        <taxon>Sphingomonadales</taxon>
        <taxon>Sphingomonadaceae</taxon>
        <taxon>Sphingomonas</taxon>
    </lineage>
</organism>
<keyword evidence="4" id="KW-0223">Dioxygenase</keyword>
<keyword evidence="2" id="KW-0560">Oxidoreductase</keyword>
<dbReference type="PANTHER" id="PTHR10696:SF21">
    <property type="entry name" value="TAUD_TFDA-LIKE DOMAIN-CONTAINING PROTEIN"/>
    <property type="match status" value="1"/>
</dbReference>
<evidence type="ECO:0000313" key="4">
    <source>
        <dbReference type="EMBL" id="MDO7842298.1"/>
    </source>
</evidence>
<dbReference type="Gene3D" id="3.60.130.10">
    <property type="entry name" value="Clavaminate synthase-like"/>
    <property type="match status" value="1"/>
</dbReference>
<proteinExistence type="predicted"/>
<dbReference type="RefSeq" id="WP_304560765.1">
    <property type="nucleotide sequence ID" value="NZ_JAUQSZ010000004.1"/>
</dbReference>
<comment type="cofactor">
    <cofactor evidence="1">
        <name>Fe(2+)</name>
        <dbReference type="ChEBI" id="CHEBI:29033"/>
    </cofactor>
</comment>
<evidence type="ECO:0000259" key="3">
    <source>
        <dbReference type="Pfam" id="PF02668"/>
    </source>
</evidence>
<evidence type="ECO:0000256" key="2">
    <source>
        <dbReference type="ARBA" id="ARBA00023002"/>
    </source>
</evidence>
<gene>
    <name evidence="4" type="ORF">Q5H94_08160</name>
</gene>
<evidence type="ECO:0000313" key="5">
    <source>
        <dbReference type="Proteomes" id="UP001176468"/>
    </source>
</evidence>
<dbReference type="GO" id="GO:0051213">
    <property type="term" value="F:dioxygenase activity"/>
    <property type="evidence" value="ECO:0007669"/>
    <property type="project" value="UniProtKB-KW"/>
</dbReference>
<comment type="caution">
    <text evidence="4">The sequence shown here is derived from an EMBL/GenBank/DDBJ whole genome shotgun (WGS) entry which is preliminary data.</text>
</comment>